<evidence type="ECO:0000313" key="2">
    <source>
        <dbReference type="Proteomes" id="UP000246145"/>
    </source>
</evidence>
<gene>
    <name evidence="1" type="ORF">C7440_0778</name>
</gene>
<organism evidence="1 2">
    <name type="scientific">Pusillimonas noertemannii</name>
    <dbReference type="NCBI Taxonomy" id="305977"/>
    <lineage>
        <taxon>Bacteria</taxon>
        <taxon>Pseudomonadati</taxon>
        <taxon>Pseudomonadota</taxon>
        <taxon>Betaproteobacteria</taxon>
        <taxon>Burkholderiales</taxon>
        <taxon>Alcaligenaceae</taxon>
        <taxon>Pusillimonas</taxon>
    </lineage>
</organism>
<proteinExistence type="predicted"/>
<dbReference type="AlphaFoldDB" id="A0A2U1CRF7"/>
<dbReference type="OrthoDB" id="7605215at2"/>
<reference evidence="1 2" key="1">
    <citation type="submission" date="2018-04" db="EMBL/GenBank/DDBJ databases">
        <title>Genomic Encyclopedia of Type Strains, Phase IV (KMG-IV): sequencing the most valuable type-strain genomes for metagenomic binning, comparative biology and taxonomic classification.</title>
        <authorList>
            <person name="Goeker M."/>
        </authorList>
    </citation>
    <scope>NUCLEOTIDE SEQUENCE [LARGE SCALE GENOMIC DNA]</scope>
    <source>
        <strain evidence="1 2">DSM 10065</strain>
    </source>
</reference>
<dbReference type="Proteomes" id="UP000246145">
    <property type="component" value="Unassembled WGS sequence"/>
</dbReference>
<accession>A0A2U1CRF7</accession>
<comment type="caution">
    <text evidence="1">The sequence shown here is derived from an EMBL/GenBank/DDBJ whole genome shotgun (WGS) entry which is preliminary data.</text>
</comment>
<dbReference type="EMBL" id="QEKO01000001">
    <property type="protein sequence ID" value="PVY68381.1"/>
    <property type="molecule type" value="Genomic_DNA"/>
</dbReference>
<name>A0A2U1CRF7_9BURK</name>
<evidence type="ECO:0000313" key="1">
    <source>
        <dbReference type="EMBL" id="PVY68381.1"/>
    </source>
</evidence>
<sequence length="175" mass="19038">MILLKQIETPPAAYKAVTGLSTAAAALDAGVVWQRIENWIAYRWPMRTVVWMVEGSGLFVPPLADWSIDTIEKAGKTWEEADLGYSVTGIWLEGATYRVRAQVGSDDDLPAAVAEAYRRLAEYMAEVDCMPAGVTRVTETVGQLSSSMSRAATSKAQALQMSGAADLLRPWRTAP</sequence>
<dbReference type="RefSeq" id="WP_116517541.1">
    <property type="nucleotide sequence ID" value="NZ_JACCEX010000001.1"/>
</dbReference>
<keyword evidence="2" id="KW-1185">Reference proteome</keyword>
<protein>
    <submittedName>
        <fullName evidence="1">Uncharacterized protein</fullName>
    </submittedName>
</protein>